<dbReference type="KEGG" id="ure:UREG_02128"/>
<dbReference type="GO" id="GO:0005524">
    <property type="term" value="F:ATP binding"/>
    <property type="evidence" value="ECO:0007669"/>
    <property type="project" value="UniProtKB-UniRule"/>
</dbReference>
<proteinExistence type="predicted"/>
<evidence type="ECO:0000256" key="3">
    <source>
        <dbReference type="ARBA" id="ARBA00022679"/>
    </source>
</evidence>
<keyword evidence="12" id="KW-1185">Reference proteome</keyword>
<name>C4JKH1_UNCRE</name>
<dbReference type="GO" id="GO:0050684">
    <property type="term" value="P:regulation of mRNA processing"/>
    <property type="evidence" value="ECO:0007669"/>
    <property type="project" value="TreeGrafter"/>
</dbReference>
<evidence type="ECO:0000256" key="4">
    <source>
        <dbReference type="ARBA" id="ARBA00022741"/>
    </source>
</evidence>
<dbReference type="AlphaFoldDB" id="C4JKH1"/>
<evidence type="ECO:0000256" key="2">
    <source>
        <dbReference type="ARBA" id="ARBA00022527"/>
    </source>
</evidence>
<evidence type="ECO:0000256" key="9">
    <source>
        <dbReference type="PROSITE-ProRule" id="PRU10141"/>
    </source>
</evidence>
<comment type="catalytic activity">
    <reaction evidence="8">
        <text>L-seryl-[protein] + ATP = O-phospho-L-seryl-[protein] + ADP + H(+)</text>
        <dbReference type="Rhea" id="RHEA:17989"/>
        <dbReference type="Rhea" id="RHEA-COMP:9863"/>
        <dbReference type="Rhea" id="RHEA-COMP:11604"/>
        <dbReference type="ChEBI" id="CHEBI:15378"/>
        <dbReference type="ChEBI" id="CHEBI:29999"/>
        <dbReference type="ChEBI" id="CHEBI:30616"/>
        <dbReference type="ChEBI" id="CHEBI:83421"/>
        <dbReference type="ChEBI" id="CHEBI:456216"/>
        <dbReference type="EC" id="2.7.11.1"/>
    </reaction>
</comment>
<dbReference type="PANTHER" id="PTHR47634:SF9">
    <property type="entry name" value="PROTEIN KINASE DOMAIN-CONTAINING PROTEIN-RELATED"/>
    <property type="match status" value="1"/>
</dbReference>
<keyword evidence="5" id="KW-0418">Kinase</keyword>
<evidence type="ECO:0000313" key="12">
    <source>
        <dbReference type="Proteomes" id="UP000002058"/>
    </source>
</evidence>
<dbReference type="GeneID" id="8441324"/>
<keyword evidence="3" id="KW-0808">Transferase</keyword>
<dbReference type="GO" id="GO:0004674">
    <property type="term" value="F:protein serine/threonine kinase activity"/>
    <property type="evidence" value="ECO:0007669"/>
    <property type="project" value="UniProtKB-KW"/>
</dbReference>
<dbReference type="InterPro" id="IPR000719">
    <property type="entry name" value="Prot_kinase_dom"/>
</dbReference>
<dbReference type="InterPro" id="IPR017441">
    <property type="entry name" value="Protein_kinase_ATP_BS"/>
</dbReference>
<dbReference type="Gene3D" id="1.10.510.10">
    <property type="entry name" value="Transferase(Phosphotransferase) domain 1"/>
    <property type="match status" value="1"/>
</dbReference>
<evidence type="ECO:0000313" key="11">
    <source>
        <dbReference type="EMBL" id="EEP77279.1"/>
    </source>
</evidence>
<protein>
    <recommendedName>
        <fullName evidence="1">non-specific serine/threonine protein kinase</fullName>
        <ecNumber evidence="1">2.7.11.1</ecNumber>
    </recommendedName>
</protein>
<dbReference type="eggNOG" id="KOG1290">
    <property type="taxonomic scope" value="Eukaryota"/>
</dbReference>
<dbReference type="VEuPathDB" id="FungiDB:UREG_02128"/>
<dbReference type="GO" id="GO:0000245">
    <property type="term" value="P:spliceosomal complex assembly"/>
    <property type="evidence" value="ECO:0007669"/>
    <property type="project" value="TreeGrafter"/>
</dbReference>
<dbReference type="InterPro" id="IPR011009">
    <property type="entry name" value="Kinase-like_dom_sf"/>
</dbReference>
<dbReference type="Pfam" id="PF00069">
    <property type="entry name" value="Pkinase"/>
    <property type="match status" value="1"/>
</dbReference>
<evidence type="ECO:0000259" key="10">
    <source>
        <dbReference type="PROSITE" id="PS50011"/>
    </source>
</evidence>
<evidence type="ECO:0000256" key="7">
    <source>
        <dbReference type="ARBA" id="ARBA00047899"/>
    </source>
</evidence>
<dbReference type="PROSITE" id="PS00107">
    <property type="entry name" value="PROTEIN_KINASE_ATP"/>
    <property type="match status" value="1"/>
</dbReference>
<dbReference type="EMBL" id="CH476615">
    <property type="protein sequence ID" value="EEP77279.1"/>
    <property type="molecule type" value="Genomic_DNA"/>
</dbReference>
<accession>C4JKH1</accession>
<gene>
    <name evidence="11" type="ORF">UREG_02128</name>
</gene>
<dbReference type="InterPro" id="IPR051334">
    <property type="entry name" value="SRPK"/>
</dbReference>
<dbReference type="SUPFAM" id="SSF56112">
    <property type="entry name" value="Protein kinase-like (PK-like)"/>
    <property type="match status" value="1"/>
</dbReference>
<organism evidence="11 12">
    <name type="scientific">Uncinocarpus reesii (strain UAMH 1704)</name>
    <dbReference type="NCBI Taxonomy" id="336963"/>
    <lineage>
        <taxon>Eukaryota</taxon>
        <taxon>Fungi</taxon>
        <taxon>Dikarya</taxon>
        <taxon>Ascomycota</taxon>
        <taxon>Pezizomycotina</taxon>
        <taxon>Eurotiomycetes</taxon>
        <taxon>Eurotiomycetidae</taxon>
        <taxon>Onygenales</taxon>
        <taxon>Onygenaceae</taxon>
        <taxon>Uncinocarpus</taxon>
    </lineage>
</organism>
<evidence type="ECO:0000256" key="8">
    <source>
        <dbReference type="ARBA" id="ARBA00048679"/>
    </source>
</evidence>
<dbReference type="PROSITE" id="PS50011">
    <property type="entry name" value="PROTEIN_KINASE_DOM"/>
    <property type="match status" value="1"/>
</dbReference>
<dbReference type="OrthoDB" id="5979581at2759"/>
<dbReference type="PANTHER" id="PTHR47634">
    <property type="entry name" value="PROTEIN KINASE DOMAIN-CONTAINING PROTEIN-RELATED"/>
    <property type="match status" value="1"/>
</dbReference>
<dbReference type="RefSeq" id="XP_002542612.1">
    <property type="nucleotide sequence ID" value="XM_002542566.1"/>
</dbReference>
<keyword evidence="4 9" id="KW-0547">Nucleotide-binding</keyword>
<keyword evidence="2" id="KW-0723">Serine/threonine-protein kinase</keyword>
<feature type="domain" description="Protein kinase" evidence="10">
    <location>
        <begin position="48"/>
        <end position="409"/>
    </location>
</feature>
<dbReference type="SMART" id="SM00220">
    <property type="entry name" value="S_TKc"/>
    <property type="match status" value="1"/>
</dbReference>
<keyword evidence="6 9" id="KW-0067">ATP-binding</keyword>
<comment type="catalytic activity">
    <reaction evidence="7">
        <text>L-threonyl-[protein] + ATP = O-phospho-L-threonyl-[protein] + ADP + H(+)</text>
        <dbReference type="Rhea" id="RHEA:46608"/>
        <dbReference type="Rhea" id="RHEA-COMP:11060"/>
        <dbReference type="Rhea" id="RHEA-COMP:11605"/>
        <dbReference type="ChEBI" id="CHEBI:15378"/>
        <dbReference type="ChEBI" id="CHEBI:30013"/>
        <dbReference type="ChEBI" id="CHEBI:30616"/>
        <dbReference type="ChEBI" id="CHEBI:61977"/>
        <dbReference type="ChEBI" id="CHEBI:456216"/>
        <dbReference type="EC" id="2.7.11.1"/>
    </reaction>
</comment>
<sequence length="417" mass="47147">MAMTNELFDRMDNEVEDLGKYKPGGYHPVVLGEVLPKPSTSKSRKPRYWILQKLGHGAFATVWLAKDLLGSLGYVALKINISRITGENNEIQILQWLQNSDHEDRLGYRNVIHILDDFTIQGPNGTHECIVTEVVAPMKCFCDIPDFKPRVKELSLQLMMGLSYLHSQGVTHGDLHYGNIAVSIPRLKEHSVESIMDLFDDPELIPVVAQNPWNQTESVPAYVLQAGSLVRFLEEEAEKNATFEPLCLKIMDFGNSFRKTDKRPPSNTPIQIRAPEVTFYELSKGKVASDWNKPIDIWAAACTIYHLNYDQSLLYGYGKGDGIIHRTLVLAGPLPPAWRPYWNLDKYCEKSGEKGGLDTEGFWAKQRIHGCGGPSQQDTDQLINLLRSMLKVNPDDRPQASTLLSHAWFSQQKQNRT</sequence>
<evidence type="ECO:0000256" key="1">
    <source>
        <dbReference type="ARBA" id="ARBA00012513"/>
    </source>
</evidence>
<dbReference type="HOGENOM" id="CLU_000288_81_2_1"/>
<dbReference type="InParanoid" id="C4JKH1"/>
<dbReference type="Proteomes" id="UP000002058">
    <property type="component" value="Unassembled WGS sequence"/>
</dbReference>
<dbReference type="EC" id="2.7.11.1" evidence="1"/>
<dbReference type="OMA" id="PRYWILQ"/>
<evidence type="ECO:0000256" key="5">
    <source>
        <dbReference type="ARBA" id="ARBA00022777"/>
    </source>
</evidence>
<dbReference type="Gene3D" id="3.30.200.20">
    <property type="entry name" value="Phosphorylase Kinase, domain 1"/>
    <property type="match status" value="1"/>
</dbReference>
<feature type="binding site" evidence="9">
    <location>
        <position position="78"/>
    </location>
    <ligand>
        <name>ATP</name>
        <dbReference type="ChEBI" id="CHEBI:30616"/>
    </ligand>
</feature>
<evidence type="ECO:0000256" key="6">
    <source>
        <dbReference type="ARBA" id="ARBA00022840"/>
    </source>
</evidence>
<reference evidence="12" key="1">
    <citation type="journal article" date="2009" name="Genome Res.">
        <title>Comparative genomic analyses of the human fungal pathogens Coccidioides and their relatives.</title>
        <authorList>
            <person name="Sharpton T.J."/>
            <person name="Stajich J.E."/>
            <person name="Rounsley S.D."/>
            <person name="Gardner M.J."/>
            <person name="Wortman J.R."/>
            <person name="Jordar V.S."/>
            <person name="Maiti R."/>
            <person name="Kodira C.D."/>
            <person name="Neafsey D.E."/>
            <person name="Zeng Q."/>
            <person name="Hung C.-Y."/>
            <person name="McMahan C."/>
            <person name="Muszewska A."/>
            <person name="Grynberg M."/>
            <person name="Mandel M.A."/>
            <person name="Kellner E.M."/>
            <person name="Barker B.M."/>
            <person name="Galgiani J.N."/>
            <person name="Orbach M.J."/>
            <person name="Kirkland T.N."/>
            <person name="Cole G.T."/>
            <person name="Henn M.R."/>
            <person name="Birren B.W."/>
            <person name="Taylor J.W."/>
        </authorList>
    </citation>
    <scope>NUCLEOTIDE SEQUENCE [LARGE SCALE GENOMIC DNA]</scope>
    <source>
        <strain evidence="12">UAMH 1704</strain>
    </source>
</reference>